<dbReference type="PROSITE" id="PS51330">
    <property type="entry name" value="DHFR_2"/>
    <property type="match status" value="1"/>
</dbReference>
<evidence type="ECO:0000256" key="3">
    <source>
        <dbReference type="ARBA" id="ARBA00012856"/>
    </source>
</evidence>
<dbReference type="InterPro" id="IPR012259">
    <property type="entry name" value="DHFR"/>
</dbReference>
<dbReference type="PRINTS" id="PR00070">
    <property type="entry name" value="DHFR"/>
</dbReference>
<sequence length="185" mass="21048">MKISLIAAIDISNAIGLDNKMLWHLPADFKWFKKHTLGKPVIMGRKTYQSIGKALPGRTNIVLTKQAIKLNDAVVAHSLQESLEIAKRDILKKSIHLNSHDIEQLNEIMIIGGATIYHSSLDLADRLYITEVKHEFNADAFFPKFNGILSTSNNLQFNLSYEELYLADENNAFDMVFKIYDRVNK</sequence>
<evidence type="ECO:0000259" key="8">
    <source>
        <dbReference type="PROSITE" id="PS51330"/>
    </source>
</evidence>
<dbReference type="SUPFAM" id="SSF53597">
    <property type="entry name" value="Dihydrofolate reductase-like"/>
    <property type="match status" value="1"/>
</dbReference>
<evidence type="ECO:0000256" key="6">
    <source>
        <dbReference type="ARBA" id="ARBA00023002"/>
    </source>
</evidence>
<dbReference type="Proteomes" id="UP001589758">
    <property type="component" value="Unassembled WGS sequence"/>
</dbReference>
<evidence type="ECO:0000256" key="5">
    <source>
        <dbReference type="ARBA" id="ARBA00022857"/>
    </source>
</evidence>
<keyword evidence="4" id="KW-0554">One-carbon metabolism</keyword>
<comment type="function">
    <text evidence="7">Key enzyme in folate metabolism. Catalyzes an essential reaction for de novo glycine and purine synthesis, and for DNA precursor synthesis.</text>
</comment>
<evidence type="ECO:0000256" key="1">
    <source>
        <dbReference type="ARBA" id="ARBA00004903"/>
    </source>
</evidence>
<dbReference type="Pfam" id="PF00186">
    <property type="entry name" value="DHFR_1"/>
    <property type="match status" value="1"/>
</dbReference>
<reference evidence="9 10" key="1">
    <citation type="submission" date="2024-09" db="EMBL/GenBank/DDBJ databases">
        <authorList>
            <person name="Sun Q."/>
            <person name="Mori K."/>
        </authorList>
    </citation>
    <scope>NUCLEOTIDE SEQUENCE [LARGE SCALE GENOMIC DNA]</scope>
    <source>
        <strain evidence="9 10">CCM 8545</strain>
    </source>
</reference>
<dbReference type="EC" id="1.5.1.3" evidence="3"/>
<name>A0ABV6CDM1_9GAMM</name>
<feature type="domain" description="DHFR" evidence="8">
    <location>
        <begin position="2"/>
        <end position="182"/>
    </location>
</feature>
<gene>
    <name evidence="9" type="ORF">ACFFIT_06140</name>
</gene>
<evidence type="ECO:0000313" key="9">
    <source>
        <dbReference type="EMBL" id="MFC0179666.1"/>
    </source>
</evidence>
<comment type="pathway">
    <text evidence="1">Cofactor biosynthesis; tetrahydrofolate biosynthesis; 5,6,7,8-tetrahydrofolate from 7,8-dihydrofolate: step 1/1.</text>
</comment>
<protein>
    <recommendedName>
        <fullName evidence="3">dihydrofolate reductase</fullName>
        <ecNumber evidence="3">1.5.1.3</ecNumber>
    </recommendedName>
</protein>
<dbReference type="PANTHER" id="PTHR48069:SF3">
    <property type="entry name" value="DIHYDROFOLATE REDUCTASE"/>
    <property type="match status" value="1"/>
</dbReference>
<dbReference type="EMBL" id="JBHLXE010000070">
    <property type="protein sequence ID" value="MFC0179666.1"/>
    <property type="molecule type" value="Genomic_DNA"/>
</dbReference>
<comment type="similarity">
    <text evidence="2">Belongs to the dihydrofolate reductase family.</text>
</comment>
<accession>A0ABV6CDM1</accession>
<keyword evidence="6 9" id="KW-0560">Oxidoreductase</keyword>
<dbReference type="RefSeq" id="WP_385876769.1">
    <property type="nucleotide sequence ID" value="NZ_JBHLXE010000070.1"/>
</dbReference>
<evidence type="ECO:0000313" key="10">
    <source>
        <dbReference type="Proteomes" id="UP001589758"/>
    </source>
</evidence>
<dbReference type="CDD" id="cd00209">
    <property type="entry name" value="DHFR"/>
    <property type="match status" value="1"/>
</dbReference>
<dbReference type="InterPro" id="IPR001796">
    <property type="entry name" value="DHFR_dom"/>
</dbReference>
<evidence type="ECO:0000256" key="4">
    <source>
        <dbReference type="ARBA" id="ARBA00022563"/>
    </source>
</evidence>
<keyword evidence="5" id="KW-0521">NADP</keyword>
<evidence type="ECO:0000256" key="7">
    <source>
        <dbReference type="ARBA" id="ARBA00025067"/>
    </source>
</evidence>
<dbReference type="Gene3D" id="3.40.430.10">
    <property type="entry name" value="Dihydrofolate Reductase, subunit A"/>
    <property type="match status" value="1"/>
</dbReference>
<dbReference type="PANTHER" id="PTHR48069">
    <property type="entry name" value="DIHYDROFOLATE REDUCTASE"/>
    <property type="match status" value="1"/>
</dbReference>
<keyword evidence="10" id="KW-1185">Reference proteome</keyword>
<dbReference type="InterPro" id="IPR024072">
    <property type="entry name" value="DHFR-like_dom_sf"/>
</dbReference>
<evidence type="ECO:0000256" key="2">
    <source>
        <dbReference type="ARBA" id="ARBA00009539"/>
    </source>
</evidence>
<dbReference type="GO" id="GO:0004146">
    <property type="term" value="F:dihydrofolate reductase activity"/>
    <property type="evidence" value="ECO:0007669"/>
    <property type="project" value="UniProtKB-EC"/>
</dbReference>
<organism evidence="9 10">
    <name type="scientific">Thorsellia kenyensis</name>
    <dbReference type="NCBI Taxonomy" id="1549888"/>
    <lineage>
        <taxon>Bacteria</taxon>
        <taxon>Pseudomonadati</taxon>
        <taxon>Pseudomonadota</taxon>
        <taxon>Gammaproteobacteria</taxon>
        <taxon>Enterobacterales</taxon>
        <taxon>Thorselliaceae</taxon>
        <taxon>Thorsellia</taxon>
    </lineage>
</organism>
<proteinExistence type="inferred from homology"/>
<comment type="caution">
    <text evidence="9">The sequence shown here is derived from an EMBL/GenBank/DDBJ whole genome shotgun (WGS) entry which is preliminary data.</text>
</comment>